<proteinExistence type="predicted"/>
<evidence type="ECO:0000313" key="1">
    <source>
        <dbReference type="EMBL" id="BCT91156.1"/>
    </source>
</evidence>
<dbReference type="Proteomes" id="UP000681317">
    <property type="component" value="Chromosome"/>
</dbReference>
<name>A0ABN6FP68_9GAMM</name>
<gene>
    <name evidence="1" type="ORF">LYSCAS_01800</name>
</gene>
<protein>
    <submittedName>
        <fullName evidence="1">Uncharacterized protein</fullName>
    </submittedName>
</protein>
<evidence type="ECO:0000313" key="2">
    <source>
        <dbReference type="Proteomes" id="UP000681317"/>
    </source>
</evidence>
<accession>A0ABN6FP68</accession>
<dbReference type="RefSeq" id="WP_213435183.1">
    <property type="nucleotide sequence ID" value="NZ_AP024545.1"/>
</dbReference>
<sequence>MLVDILGEEKTAQFIKQREIVFSDGKKISLCSLTTLKNHKYSNAYLALWGSKETIAAIEPLGTWSALVLVTWLPKDSEQWQKDHAVTVLYDDGKG</sequence>
<organism evidence="1 2">
    <name type="scientific">Noviluteimonas caseinilytica</name>
    <dbReference type="NCBI Taxonomy" id="2675101"/>
    <lineage>
        <taxon>Bacteria</taxon>
        <taxon>Pseudomonadati</taxon>
        <taxon>Pseudomonadota</taxon>
        <taxon>Gammaproteobacteria</taxon>
        <taxon>Lysobacterales</taxon>
        <taxon>Lysobacteraceae</taxon>
        <taxon>Noviluteimonas</taxon>
    </lineage>
</organism>
<keyword evidence="2" id="KW-1185">Reference proteome</keyword>
<dbReference type="EMBL" id="AP024545">
    <property type="protein sequence ID" value="BCT91156.1"/>
    <property type="molecule type" value="Genomic_DNA"/>
</dbReference>
<reference evidence="1 2" key="1">
    <citation type="submission" date="2021-03" db="EMBL/GenBank/DDBJ databases">
        <title>Complete Genome Sequences of Two Lysobacter Strains Isolated from Sea Water (Lysobacter caseinilyticus) and Soil (Lysobacter helvus) in South Korea.</title>
        <authorList>
            <person name="Watanabe Y."/>
            <person name="Arakawa K."/>
        </authorList>
    </citation>
    <scope>NUCLEOTIDE SEQUENCE [LARGE SCALE GENOMIC DNA]</scope>
    <source>
        <strain evidence="1 2">KVB24</strain>
    </source>
</reference>